<organism evidence="1 2">
    <name type="scientific">Candidatus Thiodiazotropha taylori</name>
    <dbReference type="NCBI Taxonomy" id="2792791"/>
    <lineage>
        <taxon>Bacteria</taxon>
        <taxon>Pseudomonadati</taxon>
        <taxon>Pseudomonadota</taxon>
        <taxon>Gammaproteobacteria</taxon>
        <taxon>Chromatiales</taxon>
        <taxon>Sedimenticolaceae</taxon>
        <taxon>Candidatus Thiodiazotropha</taxon>
    </lineage>
</organism>
<gene>
    <name evidence="1" type="ORF">KME65_12445</name>
</gene>
<sequence>MAMLWLAMPGAESLAEQARAGFLLYGEREAGGEEVVNRLLFTSDKLRIEPLDQAGGYILYHSEAATIYSVTPDERTILVIQPEAERVKIPDDMALRLERIDDIDAPAIGGSKPQHWRLTVNEIVCRDVILAPGLMTDQLLLYRDYLMLLAKQHYLGLDAIPGEYRDPCDDVVHVFAPALFLEKGLPIRIWDQRGSQQSLLDFSVEKQVGIELFHLPKDYHFVPMSRLQ</sequence>
<dbReference type="EMBL" id="JAHHGM010000010">
    <property type="protein sequence ID" value="MBT2989764.1"/>
    <property type="molecule type" value="Genomic_DNA"/>
</dbReference>
<dbReference type="Proteomes" id="UP000770889">
    <property type="component" value="Unassembled WGS sequence"/>
</dbReference>
<name>A0A944QV95_9GAMM</name>
<dbReference type="AlphaFoldDB" id="A0A944QV95"/>
<proteinExistence type="predicted"/>
<reference evidence="1 2" key="1">
    <citation type="submission" date="2021-05" db="EMBL/GenBank/DDBJ databases">
        <title>Genetic and Functional Diversity in Clade A Lucinid endosymbionts from the Bahamas.</title>
        <authorList>
            <person name="Giani N.M."/>
            <person name="Engel A.S."/>
            <person name="Campbell B.J."/>
        </authorList>
    </citation>
    <scope>NUCLEOTIDE SEQUENCE [LARGE SCALE GENOMIC DNA]</scope>
    <source>
        <strain evidence="1">LUC16012Gg_MoonRockCtena</strain>
    </source>
</reference>
<protein>
    <submittedName>
        <fullName evidence="1">Uncharacterized protein</fullName>
    </submittedName>
</protein>
<accession>A0A944QV95</accession>
<evidence type="ECO:0000313" key="1">
    <source>
        <dbReference type="EMBL" id="MBT2989764.1"/>
    </source>
</evidence>
<evidence type="ECO:0000313" key="2">
    <source>
        <dbReference type="Proteomes" id="UP000770889"/>
    </source>
</evidence>
<comment type="caution">
    <text evidence="1">The sequence shown here is derived from an EMBL/GenBank/DDBJ whole genome shotgun (WGS) entry which is preliminary data.</text>
</comment>